<dbReference type="InterPro" id="IPR012337">
    <property type="entry name" value="RNaseH-like_sf"/>
</dbReference>
<dbReference type="InterPro" id="IPR053151">
    <property type="entry name" value="RNase_H-like"/>
</dbReference>
<evidence type="ECO:0000313" key="4">
    <source>
        <dbReference type="RefSeq" id="XP_004496386.1"/>
    </source>
</evidence>
<dbReference type="InterPro" id="IPR036397">
    <property type="entry name" value="RNaseH_sf"/>
</dbReference>
<dbReference type="PANTHER" id="PTHR47723:SF19">
    <property type="entry name" value="POLYNUCLEOTIDYL TRANSFERASE, RIBONUCLEASE H-LIKE SUPERFAMILY PROTEIN"/>
    <property type="match status" value="1"/>
</dbReference>
<dbReference type="InterPro" id="IPR044730">
    <property type="entry name" value="RNase_H-like_dom_plant"/>
</dbReference>
<gene>
    <name evidence="4" type="primary">LOC101497185</name>
    <name evidence="5" type="synonym">LOC101497515</name>
</gene>
<dbReference type="RefSeq" id="XP_004496386.1">
    <property type="nucleotide sequence ID" value="XM_004496329.3"/>
</dbReference>
<evidence type="ECO:0000313" key="3">
    <source>
        <dbReference type="Proteomes" id="UP000087171"/>
    </source>
</evidence>
<dbReference type="RefSeq" id="XP_004496387.1">
    <property type="nucleotide sequence ID" value="XM_004496330.3"/>
</dbReference>
<sequence length="215" mass="23049">MSGGRRNNDNDSNEGEEGGGGGGWASTFFKVAGAAAATAAVAGGLYMSLLKQADADVAAVRVHADEEVILNVDGSLLRQIPSAGCGGVLTDSSGKWLCGFAQKLNPNLREDETEKEAILRGLIWVKEKGKRKVTAKTDNEGIEISVNSGRRSNDPLICRIREVLNSPHWQASLIWTPGDTNAVADKLAHKAHSLTSFDLHHFDYPPQNCATHFLI</sequence>
<protein>
    <submittedName>
        <fullName evidence="4">Uncharacterized protein LOC101497185</fullName>
    </submittedName>
    <submittedName>
        <fullName evidence="5">Uncharacterized protein LOC101497515</fullName>
    </submittedName>
</protein>
<dbReference type="GO" id="GO:0003676">
    <property type="term" value="F:nucleic acid binding"/>
    <property type="evidence" value="ECO:0007669"/>
    <property type="project" value="InterPro"/>
</dbReference>
<reference evidence="3" key="1">
    <citation type="journal article" date="2013" name="Nat. Biotechnol.">
        <title>Draft genome sequence of chickpea (Cicer arietinum) provides a resource for trait improvement.</title>
        <authorList>
            <person name="Varshney R.K."/>
            <person name="Song C."/>
            <person name="Saxena R.K."/>
            <person name="Azam S."/>
            <person name="Yu S."/>
            <person name="Sharpe A.G."/>
            <person name="Cannon S."/>
            <person name="Baek J."/>
            <person name="Rosen B.D."/>
            <person name="Tar'an B."/>
            <person name="Millan T."/>
            <person name="Zhang X."/>
            <person name="Ramsay L.D."/>
            <person name="Iwata A."/>
            <person name="Wang Y."/>
            <person name="Nelson W."/>
            <person name="Farmer A.D."/>
            <person name="Gaur P.M."/>
            <person name="Soderlund C."/>
            <person name="Penmetsa R.V."/>
            <person name="Xu C."/>
            <person name="Bharti A.K."/>
            <person name="He W."/>
            <person name="Winter P."/>
            <person name="Zhao S."/>
            <person name="Hane J.K."/>
            <person name="Carrasquilla-Garcia N."/>
            <person name="Condie J.A."/>
            <person name="Upadhyaya H.D."/>
            <person name="Luo M.C."/>
            <person name="Thudi M."/>
            <person name="Gowda C.L."/>
            <person name="Singh N.P."/>
            <person name="Lichtenzveig J."/>
            <person name="Gali K.K."/>
            <person name="Rubio J."/>
            <person name="Nadarajan N."/>
            <person name="Dolezel J."/>
            <person name="Bansal K.C."/>
            <person name="Xu X."/>
            <person name="Edwards D."/>
            <person name="Zhang G."/>
            <person name="Kahl G."/>
            <person name="Gil J."/>
            <person name="Singh K.B."/>
            <person name="Datta S.K."/>
            <person name="Jackson S.A."/>
            <person name="Wang J."/>
            <person name="Cook D.R."/>
        </authorList>
    </citation>
    <scope>NUCLEOTIDE SEQUENCE [LARGE SCALE GENOMIC DNA]</scope>
    <source>
        <strain evidence="3">cv. CDC Frontier</strain>
    </source>
</reference>
<dbReference type="Gene3D" id="3.30.420.10">
    <property type="entry name" value="Ribonuclease H-like superfamily/Ribonuclease H"/>
    <property type="match status" value="1"/>
</dbReference>
<dbReference type="OrthoDB" id="1436370at2759"/>
<evidence type="ECO:0000313" key="5">
    <source>
        <dbReference type="RefSeq" id="XP_004496387.1"/>
    </source>
</evidence>
<dbReference type="KEGG" id="cam:101497185"/>
<evidence type="ECO:0000259" key="2">
    <source>
        <dbReference type="Pfam" id="PF13456"/>
    </source>
</evidence>
<dbReference type="PaxDb" id="3827-XP_004496386.1"/>
<dbReference type="AlphaFoldDB" id="A0A1S2XYA7"/>
<dbReference type="SUPFAM" id="SSF53098">
    <property type="entry name" value="Ribonuclease H-like"/>
    <property type="match status" value="1"/>
</dbReference>
<feature type="region of interest" description="Disordered" evidence="1">
    <location>
        <begin position="1"/>
        <end position="20"/>
    </location>
</feature>
<organism evidence="3 4">
    <name type="scientific">Cicer arietinum</name>
    <name type="common">Chickpea</name>
    <name type="synonym">Garbanzo</name>
    <dbReference type="NCBI Taxonomy" id="3827"/>
    <lineage>
        <taxon>Eukaryota</taxon>
        <taxon>Viridiplantae</taxon>
        <taxon>Streptophyta</taxon>
        <taxon>Embryophyta</taxon>
        <taxon>Tracheophyta</taxon>
        <taxon>Spermatophyta</taxon>
        <taxon>Magnoliopsida</taxon>
        <taxon>eudicotyledons</taxon>
        <taxon>Gunneridae</taxon>
        <taxon>Pentapetalae</taxon>
        <taxon>rosids</taxon>
        <taxon>fabids</taxon>
        <taxon>Fabales</taxon>
        <taxon>Fabaceae</taxon>
        <taxon>Papilionoideae</taxon>
        <taxon>50 kb inversion clade</taxon>
        <taxon>NPAAA clade</taxon>
        <taxon>Hologalegina</taxon>
        <taxon>IRL clade</taxon>
        <taxon>Cicereae</taxon>
        <taxon>Cicer</taxon>
    </lineage>
</organism>
<name>A0A1S2XYA7_CICAR</name>
<dbReference type="GO" id="GO:0004523">
    <property type="term" value="F:RNA-DNA hybrid ribonuclease activity"/>
    <property type="evidence" value="ECO:0007669"/>
    <property type="project" value="InterPro"/>
</dbReference>
<dbReference type="PANTHER" id="PTHR47723">
    <property type="entry name" value="OS05G0353850 PROTEIN"/>
    <property type="match status" value="1"/>
</dbReference>
<dbReference type="CDD" id="cd06222">
    <property type="entry name" value="RNase_H_like"/>
    <property type="match status" value="1"/>
</dbReference>
<dbReference type="GeneID" id="101497185"/>
<accession>A0A1S2XYA7</accession>
<evidence type="ECO:0000256" key="1">
    <source>
        <dbReference type="SAM" id="MobiDB-lite"/>
    </source>
</evidence>
<reference evidence="4 5" key="2">
    <citation type="submission" date="2025-04" db="UniProtKB">
        <authorList>
            <consortium name="RefSeq"/>
        </authorList>
    </citation>
    <scope>IDENTIFICATION</scope>
    <source>
        <tissue evidence="4 5">Etiolated seedlings</tissue>
    </source>
</reference>
<dbReference type="Pfam" id="PF13456">
    <property type="entry name" value="RVT_3"/>
    <property type="match status" value="1"/>
</dbReference>
<dbReference type="Proteomes" id="UP000087171">
    <property type="component" value="Chromosome Ca4"/>
</dbReference>
<feature type="domain" description="RNase H type-1" evidence="2">
    <location>
        <begin position="71"/>
        <end position="191"/>
    </location>
</feature>
<dbReference type="InterPro" id="IPR002156">
    <property type="entry name" value="RNaseH_domain"/>
</dbReference>
<keyword evidence="3" id="KW-1185">Reference proteome</keyword>
<proteinExistence type="predicted"/>